<keyword evidence="2" id="KW-1185">Reference proteome</keyword>
<organism evidence="1 2">
    <name type="scientific">Conger conger</name>
    <name type="common">Conger eel</name>
    <name type="synonym">Muraena conger</name>
    <dbReference type="NCBI Taxonomy" id="82655"/>
    <lineage>
        <taxon>Eukaryota</taxon>
        <taxon>Metazoa</taxon>
        <taxon>Chordata</taxon>
        <taxon>Craniata</taxon>
        <taxon>Vertebrata</taxon>
        <taxon>Euteleostomi</taxon>
        <taxon>Actinopterygii</taxon>
        <taxon>Neopterygii</taxon>
        <taxon>Teleostei</taxon>
        <taxon>Anguilliformes</taxon>
        <taxon>Congridae</taxon>
        <taxon>Conger</taxon>
    </lineage>
</organism>
<comment type="caution">
    <text evidence="1">The sequence shown here is derived from an EMBL/GenBank/DDBJ whole genome shotgun (WGS) entry which is preliminary data.</text>
</comment>
<dbReference type="EMBL" id="JAFJMO010000012">
    <property type="protein sequence ID" value="KAJ8261290.1"/>
    <property type="molecule type" value="Genomic_DNA"/>
</dbReference>
<evidence type="ECO:0000313" key="2">
    <source>
        <dbReference type="Proteomes" id="UP001152803"/>
    </source>
</evidence>
<proteinExistence type="predicted"/>
<gene>
    <name evidence="1" type="ORF">COCON_G00170130</name>
</gene>
<dbReference type="AlphaFoldDB" id="A0A9Q1HU30"/>
<protein>
    <submittedName>
        <fullName evidence="1">Uncharacterized protein</fullName>
    </submittedName>
</protein>
<reference evidence="1" key="1">
    <citation type="journal article" date="2023" name="Science">
        <title>Genome structures resolve the early diversification of teleost fishes.</title>
        <authorList>
            <person name="Parey E."/>
            <person name="Louis A."/>
            <person name="Montfort J."/>
            <person name="Bouchez O."/>
            <person name="Roques C."/>
            <person name="Iampietro C."/>
            <person name="Lluch J."/>
            <person name="Castinel A."/>
            <person name="Donnadieu C."/>
            <person name="Desvignes T."/>
            <person name="Floi Bucao C."/>
            <person name="Jouanno E."/>
            <person name="Wen M."/>
            <person name="Mejri S."/>
            <person name="Dirks R."/>
            <person name="Jansen H."/>
            <person name="Henkel C."/>
            <person name="Chen W.J."/>
            <person name="Zahm M."/>
            <person name="Cabau C."/>
            <person name="Klopp C."/>
            <person name="Thompson A.W."/>
            <person name="Robinson-Rechavi M."/>
            <person name="Braasch I."/>
            <person name="Lecointre G."/>
            <person name="Bobe J."/>
            <person name="Postlethwait J.H."/>
            <person name="Berthelot C."/>
            <person name="Roest Crollius H."/>
            <person name="Guiguen Y."/>
        </authorList>
    </citation>
    <scope>NUCLEOTIDE SEQUENCE</scope>
    <source>
        <strain evidence="1">Concon-B</strain>
    </source>
</reference>
<accession>A0A9Q1HU30</accession>
<name>A0A9Q1HU30_CONCO</name>
<sequence>MHTHRSSRTGTALPWTKDKWLVAHLCNQVLECEVILSSQEAYMHTHTHSLQFKRMQWRKKTRS</sequence>
<dbReference type="Proteomes" id="UP001152803">
    <property type="component" value="Unassembled WGS sequence"/>
</dbReference>
<evidence type="ECO:0000313" key="1">
    <source>
        <dbReference type="EMBL" id="KAJ8261290.1"/>
    </source>
</evidence>